<reference evidence="1" key="1">
    <citation type="submission" date="2018-01" db="EMBL/GenBank/DDBJ databases">
        <title>FDA dAtabase for Regulatory Grade micrObial Sequences (FDA-ARGOS): Supporting development and validation of Infectious Disease Dx tests.</title>
        <authorList>
            <person name="Hoffmann M."/>
            <person name="Allard M."/>
            <person name="Evans P."/>
            <person name="Brown E."/>
            <person name="Tallon L."/>
            <person name="Sadzewicz L."/>
            <person name="Sengamalay N."/>
            <person name="Ott S."/>
            <person name="Godinez A."/>
            <person name="Nagaraj S."/>
            <person name="Vyas G."/>
            <person name="Aluvathingal J."/>
            <person name="Nadendla S."/>
            <person name="Geyer C."/>
            <person name="Sichtig H."/>
        </authorList>
    </citation>
    <scope>NUCLEOTIDE SEQUENCE</scope>
    <source>
        <strain evidence="1">FDAARGOS_107</strain>
    </source>
</reference>
<accession>A0ABM5XZQ5</accession>
<name>A0ABM5XZQ5_VIBHA</name>
<gene>
    <name evidence="1" type="ORF">AL538_13950</name>
</gene>
<sequence length="237" mass="26602">MVKFWKALMVLLVIGVAFYYVVAPAFEAYEGKAPFGASSSDHYISVKGEKPQDAKVKAYATFYGGGDGCKAFSLSAVDGKKRLGGKSTFLVEHNFAEKKGRYELRIPYKSYDSNECDMKLHRIVIDAENDFDPVGFAELRISQPLFDKDEVVAFDLVIDAKNCNAEVWQWANKKGWSGATVCSFFVDGELKTKEPESNAYSIHQEFKSFSDDTVIQYNIFAGENYRTEPLKPKAIND</sequence>
<protein>
    <submittedName>
        <fullName evidence="1">Uncharacterized protein</fullName>
    </submittedName>
</protein>
<proteinExistence type="predicted"/>
<dbReference type="Proteomes" id="UP000067422">
    <property type="component" value="Chromosome 1"/>
</dbReference>
<keyword evidence="2" id="KW-1185">Reference proteome</keyword>
<dbReference type="EMBL" id="CP014038">
    <property type="protein sequence ID" value="AMF98735.1"/>
    <property type="molecule type" value="Genomic_DNA"/>
</dbReference>
<dbReference type="RefSeq" id="WP_061065680.1">
    <property type="nucleotide sequence ID" value="NZ_CP014038.2"/>
</dbReference>
<evidence type="ECO:0000313" key="2">
    <source>
        <dbReference type="Proteomes" id="UP000067422"/>
    </source>
</evidence>
<evidence type="ECO:0000313" key="1">
    <source>
        <dbReference type="EMBL" id="AMF98735.1"/>
    </source>
</evidence>
<organism evidence="1 2">
    <name type="scientific">Vibrio harveyi</name>
    <name type="common">Beneckea harveyi</name>
    <dbReference type="NCBI Taxonomy" id="669"/>
    <lineage>
        <taxon>Bacteria</taxon>
        <taxon>Pseudomonadati</taxon>
        <taxon>Pseudomonadota</taxon>
        <taxon>Gammaproteobacteria</taxon>
        <taxon>Vibrionales</taxon>
        <taxon>Vibrionaceae</taxon>
        <taxon>Vibrio</taxon>
    </lineage>
</organism>